<evidence type="ECO:0000259" key="2">
    <source>
        <dbReference type="PROSITE" id="PS50090"/>
    </source>
</evidence>
<dbReference type="PANTHER" id="PTHR13992:SF39">
    <property type="entry name" value="SMRTER, ISOFORM G"/>
    <property type="match status" value="1"/>
</dbReference>
<comment type="caution">
    <text evidence="3">The sequence shown here is derived from an EMBL/GenBank/DDBJ whole genome shotgun (WGS) entry which is preliminary data.</text>
</comment>
<protein>
    <recommendedName>
        <fullName evidence="2">Myb-like domain-containing protein</fullName>
    </recommendedName>
</protein>
<evidence type="ECO:0000313" key="3">
    <source>
        <dbReference type="EMBL" id="KAL0088808.1"/>
    </source>
</evidence>
<feature type="compositionally biased region" description="Low complexity" evidence="1">
    <location>
        <begin position="99"/>
        <end position="119"/>
    </location>
</feature>
<accession>A0ABR3B313</accession>
<sequence>MSFPEPKRPTYSSYWSVSEKNDFVSYLKQYGKDWERLASAMKSKTAIQVRNFYTNNESKMQLNEIVNRQETHQEPPSHQDNSREMPRMGSAFDNSPGKNSSSSNNNNNNTNTNNNNNNNHAAAQAHFQALQNFPFPAPLVTSGEPVVVPKPSYGIGPTSVGYFPPTHRQPMQQDPRRIQMDPYASYSYPTGAFSIHEPSQSTPTASPSTSAAVANSSGRSRPSGHGATLPSAVTKVADLLNSDDPPESTSTKQSWKAWFGE</sequence>
<dbReference type="CDD" id="cd00167">
    <property type="entry name" value="SANT"/>
    <property type="match status" value="1"/>
</dbReference>
<dbReference type="PROSITE" id="PS50090">
    <property type="entry name" value="MYB_LIKE"/>
    <property type="match status" value="1"/>
</dbReference>
<proteinExistence type="predicted"/>
<name>A0ABR3B313_PHYBL</name>
<evidence type="ECO:0000313" key="4">
    <source>
        <dbReference type="Proteomes" id="UP001448207"/>
    </source>
</evidence>
<dbReference type="PANTHER" id="PTHR13992">
    <property type="entry name" value="NUCLEAR RECEPTOR CO-REPRESSOR RELATED NCOR"/>
    <property type="match status" value="1"/>
</dbReference>
<gene>
    <name evidence="3" type="ORF">J3Q64DRAFT_1731731</name>
</gene>
<dbReference type="InterPro" id="IPR051571">
    <property type="entry name" value="N-CoR_corepressor"/>
</dbReference>
<dbReference type="EMBL" id="JBCLYO010000005">
    <property type="protein sequence ID" value="KAL0088808.1"/>
    <property type="molecule type" value="Genomic_DNA"/>
</dbReference>
<feature type="compositionally biased region" description="Basic and acidic residues" evidence="1">
    <location>
        <begin position="69"/>
        <end position="86"/>
    </location>
</feature>
<dbReference type="Proteomes" id="UP001448207">
    <property type="component" value="Unassembled WGS sequence"/>
</dbReference>
<dbReference type="Pfam" id="PF00249">
    <property type="entry name" value="Myb_DNA-binding"/>
    <property type="match status" value="1"/>
</dbReference>
<keyword evidence="4" id="KW-1185">Reference proteome</keyword>
<dbReference type="Gene3D" id="1.20.58.1880">
    <property type="match status" value="1"/>
</dbReference>
<evidence type="ECO:0000256" key="1">
    <source>
        <dbReference type="SAM" id="MobiDB-lite"/>
    </source>
</evidence>
<reference evidence="3 4" key="1">
    <citation type="submission" date="2024-04" db="EMBL/GenBank/DDBJ databases">
        <title>Symmetric and asymmetric DNA N6-adenine methylation regulates different biological responses in Mucorales.</title>
        <authorList>
            <consortium name="Lawrence Berkeley National Laboratory"/>
            <person name="Lax C."/>
            <person name="Mondo S.J."/>
            <person name="Osorio-Concepcion M."/>
            <person name="Muszewska A."/>
            <person name="Corrochano-Luque M."/>
            <person name="Gutierrez G."/>
            <person name="Riley R."/>
            <person name="Lipzen A."/>
            <person name="Guo J."/>
            <person name="Hundley H."/>
            <person name="Amirebrahimi M."/>
            <person name="Ng V."/>
            <person name="Lorenzo-Gutierrez D."/>
            <person name="Binder U."/>
            <person name="Yang J."/>
            <person name="Song Y."/>
            <person name="Canovas D."/>
            <person name="Navarro E."/>
            <person name="Freitag M."/>
            <person name="Gabaldon T."/>
            <person name="Grigoriev I.V."/>
            <person name="Corrochano L.M."/>
            <person name="Nicolas F.E."/>
            <person name="Garre V."/>
        </authorList>
    </citation>
    <scope>NUCLEOTIDE SEQUENCE [LARGE SCALE GENOMIC DNA]</scope>
    <source>
        <strain evidence="3 4">L51</strain>
    </source>
</reference>
<dbReference type="InterPro" id="IPR009057">
    <property type="entry name" value="Homeodomain-like_sf"/>
</dbReference>
<organism evidence="3 4">
    <name type="scientific">Phycomyces blakesleeanus</name>
    <dbReference type="NCBI Taxonomy" id="4837"/>
    <lineage>
        <taxon>Eukaryota</taxon>
        <taxon>Fungi</taxon>
        <taxon>Fungi incertae sedis</taxon>
        <taxon>Mucoromycota</taxon>
        <taxon>Mucoromycotina</taxon>
        <taxon>Mucoromycetes</taxon>
        <taxon>Mucorales</taxon>
        <taxon>Phycomycetaceae</taxon>
        <taxon>Phycomyces</taxon>
    </lineage>
</organism>
<feature type="domain" description="Myb-like" evidence="2">
    <location>
        <begin position="15"/>
        <end position="57"/>
    </location>
</feature>
<dbReference type="InterPro" id="IPR001005">
    <property type="entry name" value="SANT/Myb"/>
</dbReference>
<feature type="region of interest" description="Disordered" evidence="1">
    <location>
        <begin position="69"/>
        <end position="119"/>
    </location>
</feature>
<feature type="compositionally biased region" description="Low complexity" evidence="1">
    <location>
        <begin position="198"/>
        <end position="217"/>
    </location>
</feature>
<dbReference type="SMART" id="SM00717">
    <property type="entry name" value="SANT"/>
    <property type="match status" value="1"/>
</dbReference>
<feature type="region of interest" description="Disordered" evidence="1">
    <location>
        <begin position="194"/>
        <end position="261"/>
    </location>
</feature>
<dbReference type="SUPFAM" id="SSF46689">
    <property type="entry name" value="Homeodomain-like"/>
    <property type="match status" value="1"/>
</dbReference>